<evidence type="ECO:0000256" key="7">
    <source>
        <dbReference type="ARBA" id="ARBA00022967"/>
    </source>
</evidence>
<proteinExistence type="inferred from homology"/>
<evidence type="ECO:0000256" key="12">
    <source>
        <dbReference type="RuleBase" id="RU363032"/>
    </source>
</evidence>
<dbReference type="Pfam" id="PF00528">
    <property type="entry name" value="BPD_transp_1"/>
    <property type="match status" value="1"/>
</dbReference>
<dbReference type="SUPFAM" id="SSF52540">
    <property type="entry name" value="P-loop containing nucleoside triphosphate hydrolases"/>
    <property type="match status" value="1"/>
</dbReference>
<evidence type="ECO:0000259" key="14">
    <source>
        <dbReference type="PROSITE" id="PS50928"/>
    </source>
</evidence>
<dbReference type="InterPro" id="IPR050388">
    <property type="entry name" value="ABC_Ni/Peptide_Import"/>
</dbReference>
<evidence type="ECO:0000256" key="4">
    <source>
        <dbReference type="ARBA" id="ARBA00022475"/>
    </source>
</evidence>
<evidence type="ECO:0000313" key="16">
    <source>
        <dbReference type="Proteomes" id="UP000092582"/>
    </source>
</evidence>
<evidence type="ECO:0000256" key="10">
    <source>
        <dbReference type="ARBA" id="ARBA00023112"/>
    </source>
</evidence>
<feature type="transmembrane region" description="Helical" evidence="12">
    <location>
        <begin position="50"/>
        <end position="70"/>
    </location>
</feature>
<comment type="similarity">
    <text evidence="2">Belongs to the ABC transporter superfamily.</text>
</comment>
<dbReference type="Proteomes" id="UP000092582">
    <property type="component" value="Chromosome 1"/>
</dbReference>
<keyword evidence="6 12" id="KW-0812">Transmembrane</keyword>
<dbReference type="GO" id="GO:0055085">
    <property type="term" value="P:transmembrane transport"/>
    <property type="evidence" value="ECO:0007669"/>
    <property type="project" value="InterPro"/>
</dbReference>
<comment type="subcellular location">
    <subcellularLocation>
        <location evidence="12">Cell membrane</location>
        <topology evidence="12">Multi-pass membrane protein</topology>
    </subcellularLocation>
    <subcellularLocation>
        <location evidence="1">Membrane</location>
        <topology evidence="1">Multi-pass membrane protein</topology>
    </subcellularLocation>
</comment>
<keyword evidence="9" id="KW-0406">Ion transport</keyword>
<dbReference type="KEGG" id="cart:PA27867_0304"/>
<accession>A0A1B1BFD9</accession>
<feature type="transmembrane region" description="Helical" evidence="12">
    <location>
        <begin position="125"/>
        <end position="146"/>
    </location>
</feature>
<sequence length="560" mass="58425">MRAVAGPRWLGFLIPASLLISAVLLVARLAGPADALLSILSARLPLTTAAAAATPVLSAILGVGLGLLAAQRSPWAGRSLRTLAFVGSALCAVWVAMACAFWFAVQTEVMPVLTDGPLARAGLGVLSTLVLPGTAVVFGAAVAVAVHVREAARRVALEPFVQTARSHGLPISRLVVRTALRRTLAAVLSVLVAEVVLIYGCALLLQAVLTRPALSAQLPTLLPPESLPVVLGAALFVTVAIVIGGVMIATAAPGDPTLEPRPPAPRRRSGAIGSLAVILSDTSSPSPGPTRASTTFRASDILDIRDLQIRPHGAGSELAAGTGISLTVSRAQALAVIGDEGSGAIPLCLAIAGLLPPTTVITSGSVLFEGTELVGLPEHHFRKLRGRKIGFLDRPAPDRFGRDWRIARHLSTVLPPADTRNTRRNALDLLQRVGVETPEAILDARPRDLSAVTLQRVLLASALARNPQLLIALDPAAGFDPHEEADLLDLLHDLHRERELTLIVASARPVIVARCDRVAVLQAGTVIEHASAGEILTAPQHPHTRRLFNGTASGPAPIGR</sequence>
<keyword evidence="3 12" id="KW-0813">Transport</keyword>
<keyword evidence="8 12" id="KW-1133">Transmembrane helix</keyword>
<keyword evidence="7" id="KW-1278">Translocase</keyword>
<dbReference type="PROSITE" id="PS50928">
    <property type="entry name" value="ABC_TM1"/>
    <property type="match status" value="1"/>
</dbReference>
<dbReference type="EMBL" id="CP016282">
    <property type="protein sequence ID" value="ANP71278.1"/>
    <property type="molecule type" value="Genomic_DNA"/>
</dbReference>
<feature type="domain" description="ABC transporter" evidence="13">
    <location>
        <begin position="302"/>
        <end position="548"/>
    </location>
</feature>
<protein>
    <recommendedName>
        <fullName evidence="17">ABC transporter domain-containing protein</fullName>
    </recommendedName>
</protein>
<feature type="domain" description="ABC transmembrane type-1" evidence="14">
    <location>
        <begin position="44"/>
        <end position="248"/>
    </location>
</feature>
<dbReference type="GO" id="GO:0005886">
    <property type="term" value="C:plasma membrane"/>
    <property type="evidence" value="ECO:0007669"/>
    <property type="project" value="UniProtKB-SubCell"/>
</dbReference>
<keyword evidence="16" id="KW-1185">Reference proteome</keyword>
<name>A0A1B1BFD9_9MICO</name>
<evidence type="ECO:0000256" key="3">
    <source>
        <dbReference type="ARBA" id="ARBA00022448"/>
    </source>
</evidence>
<gene>
    <name evidence="15" type="ORF">PA27867_0304</name>
</gene>
<dbReference type="RefSeq" id="WP_066592273.1">
    <property type="nucleotide sequence ID" value="NZ_CP016282.1"/>
</dbReference>
<feature type="transmembrane region" description="Helical" evidence="12">
    <location>
        <begin position="12"/>
        <end position="30"/>
    </location>
</feature>
<reference evidence="15 16" key="1">
    <citation type="submission" date="2016-06" db="EMBL/GenBank/DDBJ databases">
        <title>Genome sequencing of Cryobacterium arcticum PAMC 27867.</title>
        <authorList>
            <person name="Lee J."/>
            <person name="Kim O.-S."/>
        </authorList>
    </citation>
    <scope>NUCLEOTIDE SEQUENCE [LARGE SCALE GENOMIC DNA]</scope>
    <source>
        <strain evidence="15 16">PAMC 27867</strain>
    </source>
</reference>
<dbReference type="PROSITE" id="PS50893">
    <property type="entry name" value="ABC_TRANSPORTER_2"/>
    <property type="match status" value="1"/>
</dbReference>
<dbReference type="GO" id="GO:0016887">
    <property type="term" value="F:ATP hydrolysis activity"/>
    <property type="evidence" value="ECO:0007669"/>
    <property type="project" value="InterPro"/>
</dbReference>
<feature type="transmembrane region" description="Helical" evidence="12">
    <location>
        <begin position="82"/>
        <end position="105"/>
    </location>
</feature>
<keyword evidence="10" id="KW-0921">Nickel transport</keyword>
<evidence type="ECO:0000256" key="6">
    <source>
        <dbReference type="ARBA" id="ARBA00022692"/>
    </source>
</evidence>
<dbReference type="GO" id="GO:0015675">
    <property type="term" value="P:nickel cation transport"/>
    <property type="evidence" value="ECO:0007669"/>
    <property type="project" value="UniProtKB-KW"/>
</dbReference>
<comment type="similarity">
    <text evidence="12">Belongs to the binding-protein-dependent transport system permease family.</text>
</comment>
<organism evidence="15 16">
    <name type="scientific">Cryobacterium arcticum</name>
    <dbReference type="NCBI Taxonomy" id="670052"/>
    <lineage>
        <taxon>Bacteria</taxon>
        <taxon>Bacillati</taxon>
        <taxon>Actinomycetota</taxon>
        <taxon>Actinomycetes</taxon>
        <taxon>Micrococcales</taxon>
        <taxon>Microbacteriaceae</taxon>
        <taxon>Cryobacterium</taxon>
    </lineage>
</organism>
<evidence type="ECO:0000259" key="13">
    <source>
        <dbReference type="PROSITE" id="PS50893"/>
    </source>
</evidence>
<feature type="transmembrane region" description="Helical" evidence="12">
    <location>
        <begin position="183"/>
        <end position="209"/>
    </location>
</feature>
<evidence type="ECO:0000256" key="9">
    <source>
        <dbReference type="ARBA" id="ARBA00023065"/>
    </source>
</evidence>
<dbReference type="AlphaFoldDB" id="A0A1B1BFD9"/>
<dbReference type="OrthoDB" id="3677453at2"/>
<dbReference type="GO" id="GO:0005524">
    <property type="term" value="F:ATP binding"/>
    <property type="evidence" value="ECO:0007669"/>
    <property type="project" value="InterPro"/>
</dbReference>
<dbReference type="PANTHER" id="PTHR43297">
    <property type="entry name" value="OLIGOPEPTIDE TRANSPORT ATP-BINDING PROTEIN APPD"/>
    <property type="match status" value="1"/>
</dbReference>
<dbReference type="Gene3D" id="3.40.50.300">
    <property type="entry name" value="P-loop containing nucleotide triphosphate hydrolases"/>
    <property type="match status" value="1"/>
</dbReference>
<dbReference type="InterPro" id="IPR003439">
    <property type="entry name" value="ABC_transporter-like_ATP-bd"/>
</dbReference>
<evidence type="ECO:0000256" key="2">
    <source>
        <dbReference type="ARBA" id="ARBA00005417"/>
    </source>
</evidence>
<dbReference type="Pfam" id="PF00005">
    <property type="entry name" value="ABC_tran"/>
    <property type="match status" value="1"/>
</dbReference>
<keyword evidence="5" id="KW-0533">Nickel</keyword>
<feature type="transmembrane region" description="Helical" evidence="12">
    <location>
        <begin position="229"/>
        <end position="252"/>
    </location>
</feature>
<evidence type="ECO:0000256" key="8">
    <source>
        <dbReference type="ARBA" id="ARBA00022989"/>
    </source>
</evidence>
<keyword evidence="11 12" id="KW-0472">Membrane</keyword>
<evidence type="ECO:0000256" key="5">
    <source>
        <dbReference type="ARBA" id="ARBA00022596"/>
    </source>
</evidence>
<evidence type="ECO:0000256" key="1">
    <source>
        <dbReference type="ARBA" id="ARBA00004141"/>
    </source>
</evidence>
<dbReference type="PANTHER" id="PTHR43297:SF13">
    <property type="entry name" value="NICKEL ABC TRANSPORTER, ATP-BINDING PROTEIN"/>
    <property type="match status" value="1"/>
</dbReference>
<dbReference type="STRING" id="670052.PA27867_0304"/>
<evidence type="ECO:0000256" key="11">
    <source>
        <dbReference type="ARBA" id="ARBA00023136"/>
    </source>
</evidence>
<evidence type="ECO:0000313" key="15">
    <source>
        <dbReference type="EMBL" id="ANP71278.1"/>
    </source>
</evidence>
<dbReference type="InterPro" id="IPR027417">
    <property type="entry name" value="P-loop_NTPase"/>
</dbReference>
<dbReference type="InterPro" id="IPR000515">
    <property type="entry name" value="MetI-like"/>
</dbReference>
<evidence type="ECO:0008006" key="17">
    <source>
        <dbReference type="Google" id="ProtNLM"/>
    </source>
</evidence>
<keyword evidence="4" id="KW-1003">Cell membrane</keyword>